<dbReference type="Proteomes" id="UP000014115">
    <property type="component" value="Unassembled WGS sequence"/>
</dbReference>
<sequence>MLNTLAPQRVNILCLLAVERMLAAQPSSALQQILTQAFERARRHTYHDMDSLKTQALSLVAGYQPQDIDAHQAQCAALALLFTLEYMDSQQVEYAEQTLAKQQELFDLYSEQGQPQAVSADLDWQQQLAAALSVEELDDQQLMNLRRHNQQHGLPPLQTQPAPI</sequence>
<reference evidence="1 2" key="1">
    <citation type="journal article" date="2012" name="J. Bacteriol.">
        <title>Genome Sequence of Idiomarina xiamenensis Type Strain 10-D-4.</title>
        <authorList>
            <person name="Lai Q."/>
            <person name="Wang L."/>
            <person name="Wang W."/>
            <person name="Shao Z."/>
        </authorList>
    </citation>
    <scope>NUCLEOTIDE SEQUENCE [LARGE SCALE GENOMIC DNA]</scope>
    <source>
        <strain evidence="1 2">10-D-4</strain>
    </source>
</reference>
<keyword evidence="2" id="KW-1185">Reference proteome</keyword>
<name>K2JLP0_9GAMM</name>
<protein>
    <submittedName>
        <fullName evidence="1">Uncharacterized protein</fullName>
    </submittedName>
</protein>
<comment type="caution">
    <text evidence="1">The sequence shown here is derived from an EMBL/GenBank/DDBJ whole genome shotgun (WGS) entry which is preliminary data.</text>
</comment>
<dbReference type="STRING" id="740709.A10D4_05092"/>
<evidence type="ECO:0000313" key="2">
    <source>
        <dbReference type="Proteomes" id="UP000014115"/>
    </source>
</evidence>
<dbReference type="AlphaFoldDB" id="K2JLP0"/>
<accession>K2JLP0</accession>
<proteinExistence type="predicted"/>
<dbReference type="RefSeq" id="WP_008488144.1">
    <property type="nucleotide sequence ID" value="NZ_AMRG01000005.1"/>
</dbReference>
<dbReference type="EMBL" id="AMRG01000005">
    <property type="protein sequence ID" value="EKE84416.1"/>
    <property type="molecule type" value="Genomic_DNA"/>
</dbReference>
<organism evidence="1 2">
    <name type="scientific">Idiomarina xiamenensis 10-D-4</name>
    <dbReference type="NCBI Taxonomy" id="740709"/>
    <lineage>
        <taxon>Bacteria</taxon>
        <taxon>Pseudomonadati</taxon>
        <taxon>Pseudomonadota</taxon>
        <taxon>Gammaproteobacteria</taxon>
        <taxon>Alteromonadales</taxon>
        <taxon>Idiomarinaceae</taxon>
        <taxon>Idiomarina</taxon>
    </lineage>
</organism>
<evidence type="ECO:0000313" key="1">
    <source>
        <dbReference type="EMBL" id="EKE84416.1"/>
    </source>
</evidence>
<gene>
    <name evidence="1" type="ORF">A10D4_05092</name>
</gene>
<dbReference type="PATRIC" id="fig|740709.3.peg.1037"/>